<reference evidence="5 6" key="1">
    <citation type="submission" date="2017-10" db="EMBL/GenBank/DDBJ databases">
        <title>Novel microbial diversity and functional potential in the marine mammal oral microbiome.</title>
        <authorList>
            <person name="Dudek N.K."/>
            <person name="Sun C.L."/>
            <person name="Burstein D."/>
            <person name="Kantor R.S."/>
            <person name="Aliaga Goltsman D.S."/>
            <person name="Bik E.M."/>
            <person name="Thomas B.C."/>
            <person name="Banfield J.F."/>
            <person name="Relman D.A."/>
        </authorList>
    </citation>
    <scope>NUCLEOTIDE SEQUENCE [LARGE SCALE GENOMIC DNA]</scope>
    <source>
        <strain evidence="5">DOLZORAL124_49_17</strain>
    </source>
</reference>
<dbReference type="Gene3D" id="1.20.120.530">
    <property type="entry name" value="GntR ligand-binding domain-like"/>
    <property type="match status" value="1"/>
</dbReference>
<dbReference type="InterPro" id="IPR000524">
    <property type="entry name" value="Tscrpt_reg_HTH_GntR"/>
</dbReference>
<proteinExistence type="predicted"/>
<dbReference type="SUPFAM" id="SSF46785">
    <property type="entry name" value="Winged helix' DNA-binding domain"/>
    <property type="match status" value="1"/>
</dbReference>
<dbReference type="EMBL" id="PDPS01000042">
    <property type="protein sequence ID" value="PID55836.1"/>
    <property type="molecule type" value="Genomic_DNA"/>
</dbReference>
<accession>A0A2G6E182</accession>
<dbReference type="GO" id="GO:0003677">
    <property type="term" value="F:DNA binding"/>
    <property type="evidence" value="ECO:0007669"/>
    <property type="project" value="UniProtKB-KW"/>
</dbReference>
<dbReference type="CDD" id="cd07377">
    <property type="entry name" value="WHTH_GntR"/>
    <property type="match status" value="1"/>
</dbReference>
<dbReference type="SMART" id="SM00345">
    <property type="entry name" value="HTH_GNTR"/>
    <property type="match status" value="1"/>
</dbReference>
<dbReference type="GO" id="GO:0003700">
    <property type="term" value="F:DNA-binding transcription factor activity"/>
    <property type="evidence" value="ECO:0007669"/>
    <property type="project" value="InterPro"/>
</dbReference>
<dbReference type="Gene3D" id="1.10.10.10">
    <property type="entry name" value="Winged helix-like DNA-binding domain superfamily/Winged helix DNA-binding domain"/>
    <property type="match status" value="1"/>
</dbReference>
<name>A0A2G6E182_9BACT</name>
<evidence type="ECO:0000313" key="5">
    <source>
        <dbReference type="EMBL" id="PID55836.1"/>
    </source>
</evidence>
<evidence type="ECO:0000256" key="3">
    <source>
        <dbReference type="ARBA" id="ARBA00023163"/>
    </source>
</evidence>
<dbReference type="InterPro" id="IPR036388">
    <property type="entry name" value="WH-like_DNA-bd_sf"/>
</dbReference>
<keyword evidence="3" id="KW-0804">Transcription</keyword>
<dbReference type="InterPro" id="IPR036390">
    <property type="entry name" value="WH_DNA-bd_sf"/>
</dbReference>
<evidence type="ECO:0000259" key="4">
    <source>
        <dbReference type="PROSITE" id="PS50949"/>
    </source>
</evidence>
<dbReference type="AlphaFoldDB" id="A0A2G6E182"/>
<dbReference type="Pfam" id="PF07729">
    <property type="entry name" value="FCD"/>
    <property type="match status" value="1"/>
</dbReference>
<dbReference type="PROSITE" id="PS50949">
    <property type="entry name" value="HTH_GNTR"/>
    <property type="match status" value="1"/>
</dbReference>
<evidence type="ECO:0000313" key="6">
    <source>
        <dbReference type="Proteomes" id="UP000229740"/>
    </source>
</evidence>
<dbReference type="Proteomes" id="UP000229740">
    <property type="component" value="Unassembled WGS sequence"/>
</dbReference>
<dbReference type="SUPFAM" id="SSF48008">
    <property type="entry name" value="GntR ligand-binding domain-like"/>
    <property type="match status" value="1"/>
</dbReference>
<dbReference type="InterPro" id="IPR008920">
    <property type="entry name" value="TF_FadR/GntR_C"/>
</dbReference>
<dbReference type="PRINTS" id="PR00035">
    <property type="entry name" value="HTHGNTR"/>
</dbReference>
<evidence type="ECO:0000256" key="2">
    <source>
        <dbReference type="ARBA" id="ARBA00023125"/>
    </source>
</evidence>
<keyword evidence="2" id="KW-0238">DNA-binding</keyword>
<organism evidence="5 6">
    <name type="scientific">candidate division KSB3 bacterium</name>
    <dbReference type="NCBI Taxonomy" id="2044937"/>
    <lineage>
        <taxon>Bacteria</taxon>
        <taxon>candidate division KSB3</taxon>
    </lineage>
</organism>
<comment type="caution">
    <text evidence="5">The sequence shown here is derived from an EMBL/GenBank/DDBJ whole genome shotgun (WGS) entry which is preliminary data.</text>
</comment>
<evidence type="ECO:0000256" key="1">
    <source>
        <dbReference type="ARBA" id="ARBA00023015"/>
    </source>
</evidence>
<feature type="domain" description="HTH gntR-type" evidence="4">
    <location>
        <begin position="19"/>
        <end position="87"/>
    </location>
</feature>
<dbReference type="Pfam" id="PF00392">
    <property type="entry name" value="GntR"/>
    <property type="match status" value="1"/>
</dbReference>
<sequence length="248" mass="28294">MQRRSKVQGSIQEPSLKRDSLVEIVFEALKGKILSGELSDGDRLPTQKMLCRQFGVSRTVMMGSLHKLSSLGLITSRQGRGTFVRLPDTKAVLEPMFQALLLDKPSTCELIETRYYLERAIVRLAARHIDTTQSQDLQNIVAKMERDFQEGRIEAFSQGDLAFHMKLAESARNSILGRFIEVIREMLAEFLEEFNRTPGAAERANEHHRKICDMVVGHDPDGAEKEMQLHLRDVVMILREQHHLDVDI</sequence>
<gene>
    <name evidence="5" type="ORF">CSB45_14090</name>
</gene>
<dbReference type="InterPro" id="IPR011711">
    <property type="entry name" value="GntR_C"/>
</dbReference>
<protein>
    <recommendedName>
        <fullName evidence="4">HTH gntR-type domain-containing protein</fullName>
    </recommendedName>
</protein>
<keyword evidence="1" id="KW-0805">Transcription regulation</keyword>
<dbReference type="PANTHER" id="PTHR43537">
    <property type="entry name" value="TRANSCRIPTIONAL REGULATOR, GNTR FAMILY"/>
    <property type="match status" value="1"/>
</dbReference>
<dbReference type="SMART" id="SM00895">
    <property type="entry name" value="FCD"/>
    <property type="match status" value="1"/>
</dbReference>
<dbReference type="PANTHER" id="PTHR43537:SF5">
    <property type="entry name" value="UXU OPERON TRANSCRIPTIONAL REGULATOR"/>
    <property type="match status" value="1"/>
</dbReference>